<evidence type="ECO:0000313" key="2">
    <source>
        <dbReference type="EMBL" id="CAJ1938940.1"/>
    </source>
</evidence>
<protein>
    <recommendedName>
        <fullName evidence="1">Orc1-like AAA ATPase domain-containing protein</fullName>
    </recommendedName>
</protein>
<accession>A0AAD2CQ60</accession>
<proteinExistence type="predicted"/>
<evidence type="ECO:0000259" key="1">
    <source>
        <dbReference type="Pfam" id="PF13191"/>
    </source>
</evidence>
<comment type="caution">
    <text evidence="2">The sequence shown here is derived from an EMBL/GenBank/DDBJ whole genome shotgun (WGS) entry which is preliminary data.</text>
</comment>
<reference evidence="2" key="1">
    <citation type="submission" date="2023-08" db="EMBL/GenBank/DDBJ databases">
        <authorList>
            <person name="Audoor S."/>
            <person name="Bilcke G."/>
        </authorList>
    </citation>
    <scope>NUCLEOTIDE SEQUENCE</scope>
</reference>
<dbReference type="PANTHER" id="PTHR43642">
    <property type="entry name" value="HYBRID SIGNAL TRANSDUCTION HISTIDINE KINASE G"/>
    <property type="match status" value="1"/>
</dbReference>
<dbReference type="InterPro" id="IPR053159">
    <property type="entry name" value="Hybrid_Histidine_Kinase"/>
</dbReference>
<dbReference type="Gene3D" id="3.40.50.300">
    <property type="entry name" value="P-loop containing nucleotide triphosphate hydrolases"/>
    <property type="match status" value="1"/>
</dbReference>
<gene>
    <name evidence="2" type="ORF">CYCCA115_LOCUS6344</name>
</gene>
<dbReference type="PANTHER" id="PTHR43642:SF1">
    <property type="entry name" value="HYBRID SIGNAL TRANSDUCTION HISTIDINE KINASE G"/>
    <property type="match status" value="1"/>
</dbReference>
<dbReference type="Proteomes" id="UP001295423">
    <property type="component" value="Unassembled WGS sequence"/>
</dbReference>
<evidence type="ECO:0000313" key="3">
    <source>
        <dbReference type="Proteomes" id="UP001295423"/>
    </source>
</evidence>
<sequence>MELDDSISTSFRTPFTESLRTYQPLDESNELTIVERTSRIKKIADSRLSELTINKLKIQSIGLIGRETETERLRSCLRSMMDNQAAEDDDETEMNEDTIMISKVKKELVFIKGFSGVGKTSLARTVQQEVNSMKGGYYAEGKFDLNESKETPYAGIAKAYSQLVAELSVTNPDVLLGIGQQLCDTIGPEVEPLTYLIPELESFVTGYSNYSNENVDGMQERWRYSFRVLTRLLTSYFRPLVIVIDDLQWADKASLDLMETLIADSQNVNPLMMVGCYRSNEVGEKSDLAKSQYSL</sequence>
<dbReference type="EMBL" id="CAKOGP040000779">
    <property type="protein sequence ID" value="CAJ1938940.1"/>
    <property type="molecule type" value="Genomic_DNA"/>
</dbReference>
<dbReference type="InterPro" id="IPR041664">
    <property type="entry name" value="AAA_16"/>
</dbReference>
<keyword evidence="3" id="KW-1185">Reference proteome</keyword>
<dbReference type="AlphaFoldDB" id="A0AAD2CQ60"/>
<dbReference type="SUPFAM" id="SSF52540">
    <property type="entry name" value="P-loop containing nucleoside triphosphate hydrolases"/>
    <property type="match status" value="1"/>
</dbReference>
<feature type="domain" description="Orc1-like AAA ATPase" evidence="1">
    <location>
        <begin position="106"/>
        <end position="274"/>
    </location>
</feature>
<dbReference type="Pfam" id="PF13191">
    <property type="entry name" value="AAA_16"/>
    <property type="match status" value="1"/>
</dbReference>
<dbReference type="InterPro" id="IPR027417">
    <property type="entry name" value="P-loop_NTPase"/>
</dbReference>
<name>A0AAD2CQ60_9STRA</name>
<organism evidence="2 3">
    <name type="scientific">Cylindrotheca closterium</name>
    <dbReference type="NCBI Taxonomy" id="2856"/>
    <lineage>
        <taxon>Eukaryota</taxon>
        <taxon>Sar</taxon>
        <taxon>Stramenopiles</taxon>
        <taxon>Ochrophyta</taxon>
        <taxon>Bacillariophyta</taxon>
        <taxon>Bacillariophyceae</taxon>
        <taxon>Bacillariophycidae</taxon>
        <taxon>Bacillariales</taxon>
        <taxon>Bacillariaceae</taxon>
        <taxon>Cylindrotheca</taxon>
    </lineage>
</organism>